<accession>A0AA48GSY8</accession>
<dbReference type="Pfam" id="PF18945">
    <property type="entry name" value="VipB_2"/>
    <property type="match status" value="1"/>
</dbReference>
<gene>
    <name evidence="3" type="primary">tssC</name>
    <name evidence="3" type="ORF">METEAL_28990</name>
</gene>
<keyword evidence="4" id="KW-1185">Reference proteome</keyword>
<evidence type="ECO:0000259" key="2">
    <source>
        <dbReference type="Pfam" id="PF18945"/>
    </source>
</evidence>
<dbReference type="NCBIfam" id="TIGR03355">
    <property type="entry name" value="VI_chp_2"/>
    <property type="match status" value="1"/>
</dbReference>
<protein>
    <submittedName>
        <fullName evidence="3">Type VI secretion protein</fullName>
    </submittedName>
</protein>
<organism evidence="3 4">
    <name type="scientific">Mesoterricola silvestris</name>
    <dbReference type="NCBI Taxonomy" id="2927979"/>
    <lineage>
        <taxon>Bacteria</taxon>
        <taxon>Pseudomonadati</taxon>
        <taxon>Acidobacteriota</taxon>
        <taxon>Holophagae</taxon>
        <taxon>Holophagales</taxon>
        <taxon>Holophagaceae</taxon>
        <taxon>Mesoterricola</taxon>
    </lineage>
</organism>
<evidence type="ECO:0000313" key="4">
    <source>
        <dbReference type="Proteomes" id="UP001238179"/>
    </source>
</evidence>
<dbReference type="EMBL" id="AP027080">
    <property type="protein sequence ID" value="BDU73725.1"/>
    <property type="molecule type" value="Genomic_DNA"/>
</dbReference>
<reference evidence="4" key="1">
    <citation type="journal article" date="2023" name="Int. J. Syst. Evol. Microbiol.">
        <title>Mesoterricola silvestris gen. nov., sp. nov., Mesoterricola sediminis sp. nov., Geothrix oryzae sp. nov., Geothrix edaphica sp. nov., Geothrix rubra sp. nov., and Geothrix limicola sp. nov., six novel members of Acidobacteriota isolated from soils.</title>
        <authorList>
            <person name="Itoh H."/>
            <person name="Sugisawa Y."/>
            <person name="Mise K."/>
            <person name="Xu Z."/>
            <person name="Kuniyasu M."/>
            <person name="Ushijima N."/>
            <person name="Kawano K."/>
            <person name="Kobayashi E."/>
            <person name="Shiratori Y."/>
            <person name="Masuda Y."/>
            <person name="Senoo K."/>
        </authorList>
    </citation>
    <scope>NUCLEOTIDE SEQUENCE [LARGE SCALE GENOMIC DNA]</scope>
    <source>
        <strain evidence="4">W79</strain>
    </source>
</reference>
<dbReference type="InterPro" id="IPR044031">
    <property type="entry name" value="TssC1_N"/>
</dbReference>
<dbReference type="Pfam" id="PF05943">
    <property type="entry name" value="VipB"/>
    <property type="match status" value="1"/>
</dbReference>
<evidence type="ECO:0000313" key="3">
    <source>
        <dbReference type="EMBL" id="BDU73725.1"/>
    </source>
</evidence>
<dbReference type="InterPro" id="IPR044032">
    <property type="entry name" value="TssC1_C"/>
</dbReference>
<dbReference type="RefSeq" id="WP_316412394.1">
    <property type="nucleotide sequence ID" value="NZ_AP027080.1"/>
</dbReference>
<sequence length="496" mass="55558">MSEATETSPKGAALPGAPAETSILDDIINATNLRPTDEGYAMTKAGLQAFINELVKPERAEARVTQALADDMIATIDCRLSAQMDAILHHDGFQQLESAWRSLRYLVDQTDFRENIKVELLNVSKQDLQDDFEDATDITKSGLYKTVYTREYGQFGGQPYGLIVSNYEFGPGPQDVKLLQGLASVACVAHAPIVGAAGPEFFGLKDYSGLPNLKDLSSIFEMPQYTKWRSFRESEDARYVGLTLPHFLLRIPYGPTTKATKNFNYTESVAESDRQFLWGNAAFAFASRITDSFAKYRWCANIIGPQGGGAVRDMVIYQYEAMGELQTKIPTEVLISERREYELAEEGFISLTMRKGSDNAAFFSANSVQKPKTFGNSPESRSAETNYKLGTQLPYVFVVNRLAHYIKVIQRENIGTWKERVDLDTELNNWIRQYVADQESPSPGVRSRRPLRKAEIAVSDVEGDPGWYRVDLKVQPHFKYMGASFSLSLVGKLDKK</sequence>
<proteinExistence type="predicted"/>
<feature type="domain" description="TssC1 N-terminal" evidence="1">
    <location>
        <begin position="70"/>
        <end position="369"/>
    </location>
</feature>
<dbReference type="PANTHER" id="PTHR35565:SF1">
    <property type="entry name" value="TYPE VI SECRETION SYSTEM CONTRACTILE SHEATH LARGE SUBUNIT"/>
    <property type="match status" value="1"/>
</dbReference>
<feature type="domain" description="TssC1 C-terminal" evidence="2">
    <location>
        <begin position="383"/>
        <end position="493"/>
    </location>
</feature>
<dbReference type="PANTHER" id="PTHR35565">
    <property type="entry name" value="CYTOPLASMIC PROTEIN-RELATED"/>
    <property type="match status" value="1"/>
</dbReference>
<name>A0AA48GSY8_9BACT</name>
<dbReference type="Proteomes" id="UP001238179">
    <property type="component" value="Chromosome"/>
</dbReference>
<dbReference type="AlphaFoldDB" id="A0AA48GSY8"/>
<dbReference type="InterPro" id="IPR010269">
    <property type="entry name" value="T6SS_TssC-like"/>
</dbReference>
<evidence type="ECO:0000259" key="1">
    <source>
        <dbReference type="Pfam" id="PF05943"/>
    </source>
</evidence>
<dbReference type="KEGG" id="msil:METEAL_28990"/>